<feature type="domain" description="DUF7584" evidence="1">
    <location>
        <begin position="16"/>
        <end position="52"/>
    </location>
</feature>
<protein>
    <submittedName>
        <fullName evidence="3">Tudor domain-containing protein</fullName>
    </submittedName>
</protein>
<evidence type="ECO:0000313" key="2">
    <source>
        <dbReference type="Proteomes" id="UP000046392"/>
    </source>
</evidence>
<evidence type="ECO:0000313" key="3">
    <source>
        <dbReference type="WBParaSite" id="SPAL_0001765600.1"/>
    </source>
</evidence>
<dbReference type="Proteomes" id="UP000046392">
    <property type="component" value="Unplaced"/>
</dbReference>
<dbReference type="AlphaFoldDB" id="A0A0N5CIK1"/>
<dbReference type="InterPro" id="IPR056006">
    <property type="entry name" value="DUF7584"/>
</dbReference>
<sequence length="154" mass="17798">VEGAWVTTIRVTSQSQRYYSDSTFTIFGYELVQLEYYCKDEENETPRSRLLFSGPKDEGPTATKLATKPTLRTLTFPTSPFSCMMGILRTETQDYMGWLVVRGDDTIVVLEIMDFELLVEDQPYGRLHSSKKLWRRRILELLRLPVNKIQGACC</sequence>
<organism evidence="2 3">
    <name type="scientific">Strongyloides papillosus</name>
    <name type="common">Intestinal threadworm</name>
    <dbReference type="NCBI Taxonomy" id="174720"/>
    <lineage>
        <taxon>Eukaryota</taxon>
        <taxon>Metazoa</taxon>
        <taxon>Ecdysozoa</taxon>
        <taxon>Nematoda</taxon>
        <taxon>Chromadorea</taxon>
        <taxon>Rhabditida</taxon>
        <taxon>Tylenchina</taxon>
        <taxon>Panagrolaimomorpha</taxon>
        <taxon>Strongyloidoidea</taxon>
        <taxon>Strongyloididae</taxon>
        <taxon>Strongyloides</taxon>
    </lineage>
</organism>
<keyword evidence="2" id="KW-1185">Reference proteome</keyword>
<accession>A0A0N5CIK1</accession>
<dbReference type="Pfam" id="PF24488">
    <property type="entry name" value="DUF7584"/>
    <property type="match status" value="1"/>
</dbReference>
<reference evidence="3" key="1">
    <citation type="submission" date="2017-02" db="UniProtKB">
        <authorList>
            <consortium name="WormBaseParasite"/>
        </authorList>
    </citation>
    <scope>IDENTIFICATION</scope>
</reference>
<dbReference type="WBParaSite" id="SPAL_0001765600.1">
    <property type="protein sequence ID" value="SPAL_0001765600.1"/>
    <property type="gene ID" value="SPAL_0001765600"/>
</dbReference>
<proteinExistence type="predicted"/>
<name>A0A0N5CIK1_STREA</name>
<evidence type="ECO:0000259" key="1">
    <source>
        <dbReference type="Pfam" id="PF24488"/>
    </source>
</evidence>